<comment type="subcellular location">
    <subcellularLocation>
        <location evidence="1">Membrane</location>
        <topology evidence="1">Multi-pass membrane protein</topology>
    </subcellularLocation>
</comment>
<dbReference type="InterPro" id="IPR036259">
    <property type="entry name" value="MFS_trans_sf"/>
</dbReference>
<dbReference type="RefSeq" id="XP_064767005.1">
    <property type="nucleotide sequence ID" value="XM_064910087.1"/>
</dbReference>
<dbReference type="InterPro" id="IPR011701">
    <property type="entry name" value="MFS"/>
</dbReference>
<comment type="caution">
    <text evidence="6">The sequence shown here is derived from an EMBL/GenBank/DDBJ whole genome shotgun (WGS) entry which is preliminary data.</text>
</comment>
<feature type="transmembrane region" description="Helical" evidence="4">
    <location>
        <begin position="176"/>
        <end position="197"/>
    </location>
</feature>
<dbReference type="PROSITE" id="PS50850">
    <property type="entry name" value="MFS"/>
    <property type="match status" value="1"/>
</dbReference>
<keyword evidence="4" id="KW-0472">Membrane</keyword>
<name>A0ABR1F2E8_9ASCO</name>
<reference evidence="6 7" key="1">
    <citation type="submission" date="2024-03" db="EMBL/GenBank/DDBJ databases">
        <title>Genome-scale model development and genomic sequencing of the oleaginous clade Lipomyces.</title>
        <authorList>
            <consortium name="Lawrence Berkeley National Laboratory"/>
            <person name="Czajka J.J."/>
            <person name="Han Y."/>
            <person name="Kim J."/>
            <person name="Mondo S.J."/>
            <person name="Hofstad B.A."/>
            <person name="Robles A."/>
            <person name="Haridas S."/>
            <person name="Riley R."/>
            <person name="LaButti K."/>
            <person name="Pangilinan J."/>
            <person name="Andreopoulos W."/>
            <person name="Lipzen A."/>
            <person name="Yan J."/>
            <person name="Wang M."/>
            <person name="Ng V."/>
            <person name="Grigoriev I.V."/>
            <person name="Spatafora J.W."/>
            <person name="Magnuson J.K."/>
            <person name="Baker S.E."/>
            <person name="Pomraning K.R."/>
        </authorList>
    </citation>
    <scope>NUCLEOTIDE SEQUENCE [LARGE SCALE GENOMIC DNA]</scope>
    <source>
        <strain evidence="6 7">Phaff 52-87</strain>
    </source>
</reference>
<comment type="similarity">
    <text evidence="2">Belongs to the major facilitator superfamily. Monocarboxylate porter (TC 2.A.1.13) family.</text>
</comment>
<accession>A0ABR1F2E8</accession>
<feature type="transmembrane region" description="Helical" evidence="4">
    <location>
        <begin position="442"/>
        <end position="467"/>
    </location>
</feature>
<keyword evidence="7" id="KW-1185">Reference proteome</keyword>
<evidence type="ECO:0000256" key="2">
    <source>
        <dbReference type="ARBA" id="ARBA00006727"/>
    </source>
</evidence>
<organism evidence="6 7">
    <name type="scientific">Myxozyma melibiosi</name>
    <dbReference type="NCBI Taxonomy" id="54550"/>
    <lineage>
        <taxon>Eukaryota</taxon>
        <taxon>Fungi</taxon>
        <taxon>Dikarya</taxon>
        <taxon>Ascomycota</taxon>
        <taxon>Saccharomycotina</taxon>
        <taxon>Lipomycetes</taxon>
        <taxon>Lipomycetales</taxon>
        <taxon>Lipomycetaceae</taxon>
        <taxon>Myxozyma</taxon>
    </lineage>
</organism>
<keyword evidence="4" id="KW-0812">Transmembrane</keyword>
<dbReference type="PANTHER" id="PTHR11360">
    <property type="entry name" value="MONOCARBOXYLATE TRANSPORTER"/>
    <property type="match status" value="1"/>
</dbReference>
<feature type="region of interest" description="Disordered" evidence="3">
    <location>
        <begin position="1"/>
        <end position="27"/>
    </location>
</feature>
<protein>
    <submittedName>
        <fullName evidence="6">Major facilitator superfamily domain-containing protein</fullName>
    </submittedName>
</protein>
<feature type="transmembrane region" description="Helical" evidence="4">
    <location>
        <begin position="378"/>
        <end position="401"/>
    </location>
</feature>
<feature type="transmembrane region" description="Helical" evidence="4">
    <location>
        <begin position="353"/>
        <end position="372"/>
    </location>
</feature>
<evidence type="ECO:0000256" key="4">
    <source>
        <dbReference type="SAM" id="Phobius"/>
    </source>
</evidence>
<feature type="domain" description="Major facilitator superfamily (MFS) profile" evidence="5">
    <location>
        <begin position="81"/>
        <end position="476"/>
    </location>
</feature>
<dbReference type="InterPro" id="IPR050327">
    <property type="entry name" value="Proton-linked_MCT"/>
</dbReference>
<feature type="transmembrane region" description="Helical" evidence="4">
    <location>
        <begin position="324"/>
        <end position="341"/>
    </location>
</feature>
<dbReference type="GeneID" id="90035599"/>
<gene>
    <name evidence="6" type="ORF">BZA70DRAFT_196887</name>
</gene>
<feature type="transmembrane region" description="Helical" evidence="4">
    <location>
        <begin position="242"/>
        <end position="265"/>
    </location>
</feature>
<feature type="transmembrane region" description="Helical" evidence="4">
    <location>
        <begin position="413"/>
        <end position="436"/>
    </location>
</feature>
<dbReference type="EMBL" id="JBBJBU010000009">
    <property type="protein sequence ID" value="KAK7203972.1"/>
    <property type="molecule type" value="Genomic_DNA"/>
</dbReference>
<dbReference type="Gene3D" id="1.20.1250.20">
    <property type="entry name" value="MFS general substrate transporter like domains"/>
    <property type="match status" value="2"/>
</dbReference>
<sequence length="476" mass="51627">MSASKDLGIVTITEKEGTRSSPHLTPPDELEKLDSIVITGEIEEDDEEVNTLPPQYGYQSPDSDEYILSPHELYRPDRGWRAWLCVLGGFFGTMSTFGFVNVMGVFEQYYKETLLKDYSTSQISWISSIQTFIMTFGALVIGPMYDVYGPKKLMLPGALVMVLGVMMTSLCTKYWQLILAQSLCTSFGATLLFNPVLSSVSGWFVRRRAAAMGITTAGASTGGVILPILFRKIEARSGFGWGVRSMGFFVLGLSMITCATVTTRVKPPGKRHVSLYDTYISPFKWTPYALTALSAFCVMLGAYVPVNYLSSFGQANGFSPDLASYLSSILNGASTFGRILPGIVADKLGKYNTFFLSAFLTGTLAAAFWIPITTHPQIIAFAAVYGFVSGAALTVWQAVIGEISPMREMGARLGMVNAFTAFATLVGSPIAGAIQSSNHGKYWGMAIFTSANMIGGACLAMAARLILTDFVLLKKK</sequence>
<feature type="transmembrane region" description="Helical" evidence="4">
    <location>
        <begin position="209"/>
        <end position="230"/>
    </location>
</feature>
<evidence type="ECO:0000313" key="6">
    <source>
        <dbReference type="EMBL" id="KAK7203972.1"/>
    </source>
</evidence>
<keyword evidence="4" id="KW-1133">Transmembrane helix</keyword>
<dbReference type="Pfam" id="PF07690">
    <property type="entry name" value="MFS_1"/>
    <property type="match status" value="2"/>
</dbReference>
<evidence type="ECO:0000259" key="5">
    <source>
        <dbReference type="PROSITE" id="PS50850"/>
    </source>
</evidence>
<evidence type="ECO:0000256" key="1">
    <source>
        <dbReference type="ARBA" id="ARBA00004141"/>
    </source>
</evidence>
<feature type="transmembrane region" description="Helical" evidence="4">
    <location>
        <begin position="82"/>
        <end position="103"/>
    </location>
</feature>
<evidence type="ECO:0000256" key="3">
    <source>
        <dbReference type="SAM" id="MobiDB-lite"/>
    </source>
</evidence>
<feature type="transmembrane region" description="Helical" evidence="4">
    <location>
        <begin position="123"/>
        <end position="141"/>
    </location>
</feature>
<dbReference type="Proteomes" id="UP001498771">
    <property type="component" value="Unassembled WGS sequence"/>
</dbReference>
<evidence type="ECO:0000313" key="7">
    <source>
        <dbReference type="Proteomes" id="UP001498771"/>
    </source>
</evidence>
<dbReference type="SUPFAM" id="SSF103473">
    <property type="entry name" value="MFS general substrate transporter"/>
    <property type="match status" value="1"/>
</dbReference>
<dbReference type="PANTHER" id="PTHR11360:SF319">
    <property type="entry name" value="MAJOR FACILITATOR SUPERFAMILY (MFS) PROFILE DOMAIN-CONTAINING PROTEIN"/>
    <property type="match status" value="1"/>
</dbReference>
<dbReference type="InterPro" id="IPR020846">
    <property type="entry name" value="MFS_dom"/>
</dbReference>
<dbReference type="CDD" id="cd17352">
    <property type="entry name" value="MFS_MCT_SLC16"/>
    <property type="match status" value="1"/>
</dbReference>
<proteinExistence type="inferred from homology"/>
<feature type="transmembrane region" description="Helical" evidence="4">
    <location>
        <begin position="285"/>
        <end position="304"/>
    </location>
</feature>